<gene>
    <name evidence="2" type="ORF">Fuma_06350</name>
</gene>
<dbReference type="KEGG" id="fmr:Fuma_06350"/>
<dbReference type="EMBL" id="CP017641">
    <property type="protein sequence ID" value="APZ96677.1"/>
    <property type="molecule type" value="Genomic_DNA"/>
</dbReference>
<name>A0A1P8WRK0_9PLAN</name>
<dbReference type="RefSeq" id="WP_077027660.1">
    <property type="nucleotide sequence ID" value="NZ_CP017641.1"/>
</dbReference>
<dbReference type="InterPro" id="IPR013783">
    <property type="entry name" value="Ig-like_fold"/>
</dbReference>
<dbReference type="InterPro" id="IPR015919">
    <property type="entry name" value="Cadherin-like_sf"/>
</dbReference>
<dbReference type="Proteomes" id="UP000187735">
    <property type="component" value="Chromosome"/>
</dbReference>
<proteinExistence type="predicted"/>
<dbReference type="GO" id="GO:0016020">
    <property type="term" value="C:membrane"/>
    <property type="evidence" value="ECO:0007669"/>
    <property type="project" value="InterPro"/>
</dbReference>
<evidence type="ECO:0000256" key="1">
    <source>
        <dbReference type="SAM" id="MobiDB-lite"/>
    </source>
</evidence>
<sequence length="580" mass="62769">MDEKKRTKVLGGVLAVVLGFGLVRPDQRLMEPVREAERSYSNAAGTYEREEAKQMELMVARNRIEQGRKSSLPPRVSDAQRLYQTWITNLAEQCKFSIQQIAPGGTRPLKGQYSTVDVLVEAETDLDGLSRFLHLFDQADLMHRVSALEITSTGSSGNPRIEVKFTAEGLSVDGSPQKSDVFARTRLPEAISAEATEVTVAEAADFPKAAPFRVQLGREMVNVTAIDPKDNKWTVERGLDGTQAVAHAANDVVQMFPVSPAKQDVAFADYESLLNSSPFTKPAVPKVYKPRLASVSDKTVAPGDVVEMTAKAEDINPDVGTAMFELADNVDGMTLDPETGEFKWEIPNDVEPKKYETTFILTQKNNPDLKVEKKVAITVQLPNGDPEVTVPEKAVVVLGRDFTLDVEAKDDGESAALKFSFEGDVPEGLKIDETTGQLSWSPPKTFSPGDYPVTVKVTDGGSPAKSATAGTTLTVTDDYAALTLFTGAVALDGEQVAWFRNLATKALPELKVGDRLTAAEIDAEIVEIESRHVLLKDAAGIWKLKLGDNLRDRVLIEPAPGSDTAAPTAELKTSAPAEGA</sequence>
<dbReference type="GO" id="GO:0005509">
    <property type="term" value="F:calcium ion binding"/>
    <property type="evidence" value="ECO:0007669"/>
    <property type="project" value="InterPro"/>
</dbReference>
<evidence type="ECO:0000313" key="2">
    <source>
        <dbReference type="EMBL" id="APZ96677.1"/>
    </source>
</evidence>
<organism evidence="2 3">
    <name type="scientific">Fuerstiella marisgermanici</name>
    <dbReference type="NCBI Taxonomy" id="1891926"/>
    <lineage>
        <taxon>Bacteria</taxon>
        <taxon>Pseudomonadati</taxon>
        <taxon>Planctomycetota</taxon>
        <taxon>Planctomycetia</taxon>
        <taxon>Planctomycetales</taxon>
        <taxon>Planctomycetaceae</taxon>
        <taxon>Fuerstiella</taxon>
    </lineage>
</organism>
<evidence type="ECO:0000313" key="3">
    <source>
        <dbReference type="Proteomes" id="UP000187735"/>
    </source>
</evidence>
<accession>A0A1P8WRK0</accession>
<dbReference type="AlphaFoldDB" id="A0A1P8WRK0"/>
<keyword evidence="3" id="KW-1185">Reference proteome</keyword>
<reference evidence="2 3" key="1">
    <citation type="journal article" date="2016" name="Front. Microbiol.">
        <title>Fuerstia marisgermanicae gen. nov., sp. nov., an Unusual Member of the Phylum Planctomycetes from the German Wadden Sea.</title>
        <authorList>
            <person name="Kohn T."/>
            <person name="Heuer A."/>
            <person name="Jogler M."/>
            <person name="Vollmers J."/>
            <person name="Boedeker C."/>
            <person name="Bunk B."/>
            <person name="Rast P."/>
            <person name="Borchert D."/>
            <person name="Glockner I."/>
            <person name="Freese H.M."/>
            <person name="Klenk H.P."/>
            <person name="Overmann J."/>
            <person name="Kaster A.K."/>
            <person name="Rohde M."/>
            <person name="Wiegand S."/>
            <person name="Jogler C."/>
        </authorList>
    </citation>
    <scope>NUCLEOTIDE SEQUENCE [LARGE SCALE GENOMIC DNA]</scope>
    <source>
        <strain evidence="2 3">NH11</strain>
    </source>
</reference>
<dbReference type="OrthoDB" id="213434at2"/>
<dbReference type="STRING" id="1891926.Fuma_06350"/>
<dbReference type="Gene3D" id="2.60.40.10">
    <property type="entry name" value="Immunoglobulins"/>
    <property type="match status" value="1"/>
</dbReference>
<feature type="region of interest" description="Disordered" evidence="1">
    <location>
        <begin position="558"/>
        <end position="580"/>
    </location>
</feature>
<protein>
    <submittedName>
        <fullName evidence="2">Ig domain protein</fullName>
    </submittedName>
</protein>
<dbReference type="CDD" id="cd11304">
    <property type="entry name" value="Cadherin_repeat"/>
    <property type="match status" value="1"/>
</dbReference>
<dbReference type="SUPFAM" id="SSF49313">
    <property type="entry name" value="Cadherin-like"/>
    <property type="match status" value="1"/>
</dbReference>
<dbReference type="Pfam" id="PF05345">
    <property type="entry name" value="He_PIG"/>
    <property type="match status" value="1"/>
</dbReference>